<dbReference type="EMBL" id="CAUYUJ010015512">
    <property type="protein sequence ID" value="CAK0855035.1"/>
    <property type="molecule type" value="Genomic_DNA"/>
</dbReference>
<feature type="compositionally biased region" description="Basic and acidic residues" evidence="1">
    <location>
        <begin position="330"/>
        <end position="345"/>
    </location>
</feature>
<evidence type="ECO:0000313" key="3">
    <source>
        <dbReference type="Proteomes" id="UP001189429"/>
    </source>
</evidence>
<feature type="non-terminal residue" evidence="2">
    <location>
        <position position="1"/>
    </location>
</feature>
<feature type="region of interest" description="Disordered" evidence="1">
    <location>
        <begin position="1"/>
        <end position="24"/>
    </location>
</feature>
<feature type="region of interest" description="Disordered" evidence="1">
    <location>
        <begin position="329"/>
        <end position="351"/>
    </location>
</feature>
<accession>A0ABN9U7D8</accession>
<evidence type="ECO:0000256" key="1">
    <source>
        <dbReference type="SAM" id="MobiDB-lite"/>
    </source>
</evidence>
<comment type="caution">
    <text evidence="2">The sequence shown here is derived from an EMBL/GenBank/DDBJ whole genome shotgun (WGS) entry which is preliminary data.</text>
</comment>
<proteinExistence type="predicted"/>
<name>A0ABN9U7D8_9DINO</name>
<dbReference type="Proteomes" id="UP001189429">
    <property type="component" value="Unassembled WGS sequence"/>
</dbReference>
<keyword evidence="3" id="KW-1185">Reference proteome</keyword>
<feature type="compositionally biased region" description="Low complexity" evidence="1">
    <location>
        <begin position="14"/>
        <end position="24"/>
    </location>
</feature>
<protein>
    <submittedName>
        <fullName evidence="2">Uncharacterized protein</fullName>
    </submittedName>
</protein>
<reference evidence="2" key="1">
    <citation type="submission" date="2023-10" db="EMBL/GenBank/DDBJ databases">
        <authorList>
            <person name="Chen Y."/>
            <person name="Shah S."/>
            <person name="Dougan E. K."/>
            <person name="Thang M."/>
            <person name="Chan C."/>
        </authorList>
    </citation>
    <scope>NUCLEOTIDE SEQUENCE [LARGE SCALE GENOMIC DNA]</scope>
</reference>
<sequence>SHPRGEHAARRARGTAAGAARRGVGRNAAGARWGLAPPRCQRADMRRRLPRERPGLCPWLWLLVLPVLAGGDYSEGPMVGNDAWELHCGAPSDLSSALAACSADAACWVVHSYDCMDYFWRPCTSSISDILADSADSQACTMIQDGHVTTSATTVSTSTTTTKAWFDGPRVGNSAWSGNCGSTVYQLEEATLACNADPSCLWLHGYDCQGFFWSRLMEEKLRDVLEATGSSRPYMAADDAMIDLAGSPKRAPDASALAEQKPASAISAFDPFVAGASPAPKADAAGSSSLGMPAEIAAAFEANKAGGTAAPQASAQPTTSPDALMQAILEDAKRMREQSGSKGDDPFAGME</sequence>
<gene>
    <name evidence="2" type="ORF">PCOR1329_LOCUS45881</name>
</gene>
<organism evidence="2 3">
    <name type="scientific">Prorocentrum cordatum</name>
    <dbReference type="NCBI Taxonomy" id="2364126"/>
    <lineage>
        <taxon>Eukaryota</taxon>
        <taxon>Sar</taxon>
        <taxon>Alveolata</taxon>
        <taxon>Dinophyceae</taxon>
        <taxon>Prorocentrales</taxon>
        <taxon>Prorocentraceae</taxon>
        <taxon>Prorocentrum</taxon>
    </lineage>
</organism>
<evidence type="ECO:0000313" key="2">
    <source>
        <dbReference type="EMBL" id="CAK0855035.1"/>
    </source>
</evidence>